<dbReference type="AlphaFoldDB" id="A0A0A1YJE1"/>
<organism evidence="3 4">
    <name type="scientific">Pseudomonas taeanensis MS-3</name>
    <dbReference type="NCBI Taxonomy" id="1395571"/>
    <lineage>
        <taxon>Bacteria</taxon>
        <taxon>Pseudomonadati</taxon>
        <taxon>Pseudomonadota</taxon>
        <taxon>Gammaproteobacteria</taxon>
        <taxon>Pseudomonadales</taxon>
        <taxon>Pseudomonadaceae</taxon>
        <taxon>Pseudomonas</taxon>
    </lineage>
</organism>
<evidence type="ECO:0000256" key="2">
    <source>
        <dbReference type="SAM" id="SignalP"/>
    </source>
</evidence>
<accession>A0A0A1YJE1</accession>
<dbReference type="RefSeq" id="WP_025165248.1">
    <property type="nucleotide sequence ID" value="NZ_AWSQ01000002.1"/>
</dbReference>
<reference evidence="3 4" key="1">
    <citation type="journal article" date="2014" name="Genome Announc.">
        <title>Draft Genome Sequence of Petroleum Oil-Degrading Marine Bacterium Pseudomonas taeanensis Strain MS-3, Isolated from a Crude Oil-Contaminated Seashore.</title>
        <authorList>
            <person name="Lee S.Y."/>
            <person name="Kim S.H."/>
            <person name="Lee D.G."/>
            <person name="Shin S."/>
            <person name="Yun S.H."/>
            <person name="Choi C.W."/>
            <person name="Chung Y.H."/>
            <person name="Choi J.S."/>
            <person name="Kahng H.Y."/>
            <person name="Kim S.I."/>
        </authorList>
    </citation>
    <scope>NUCLEOTIDE SEQUENCE [LARGE SCALE GENOMIC DNA]</scope>
    <source>
        <strain evidence="3 4">MS-3</strain>
    </source>
</reference>
<keyword evidence="4" id="KW-1185">Reference proteome</keyword>
<dbReference type="NCBIfam" id="NF041599">
    <property type="entry name" value="reg_PtrA_PA2808"/>
    <property type="match status" value="1"/>
</dbReference>
<evidence type="ECO:0000256" key="1">
    <source>
        <dbReference type="SAM" id="MobiDB-lite"/>
    </source>
</evidence>
<evidence type="ECO:0000313" key="3">
    <source>
        <dbReference type="EMBL" id="KFX69995.1"/>
    </source>
</evidence>
<feature type="region of interest" description="Disordered" evidence="1">
    <location>
        <begin position="49"/>
        <end position="68"/>
    </location>
</feature>
<dbReference type="Proteomes" id="UP000030063">
    <property type="component" value="Unassembled WGS sequence"/>
</dbReference>
<dbReference type="EMBL" id="AWSQ01000002">
    <property type="protein sequence ID" value="KFX69995.1"/>
    <property type="molecule type" value="Genomic_DNA"/>
</dbReference>
<evidence type="ECO:0000313" key="4">
    <source>
        <dbReference type="Proteomes" id="UP000030063"/>
    </source>
</evidence>
<gene>
    <name evidence="3" type="ORF">TMS3_0110830</name>
</gene>
<protein>
    <recommendedName>
        <fullName evidence="5">Secreted protein</fullName>
    </recommendedName>
</protein>
<proteinExistence type="predicted"/>
<keyword evidence="2" id="KW-0732">Signal</keyword>
<sequence length="68" mass="7189">MKVMKTLFVVAALSLSSLAMAEGGAERTLARVEQVQQASSQVEQVAQAQKNQAPVAKSKAKMTDHASC</sequence>
<evidence type="ECO:0008006" key="5">
    <source>
        <dbReference type="Google" id="ProtNLM"/>
    </source>
</evidence>
<feature type="chain" id="PRO_5001996137" description="Secreted protein" evidence="2">
    <location>
        <begin position="22"/>
        <end position="68"/>
    </location>
</feature>
<name>A0A0A1YJE1_9PSED</name>
<comment type="caution">
    <text evidence="3">The sequence shown here is derived from an EMBL/GenBank/DDBJ whole genome shotgun (WGS) entry which is preliminary data.</text>
</comment>
<feature type="signal peptide" evidence="2">
    <location>
        <begin position="1"/>
        <end position="21"/>
    </location>
</feature>